<evidence type="ECO:0000313" key="2">
    <source>
        <dbReference type="Proteomes" id="UP000812287"/>
    </source>
</evidence>
<keyword evidence="2" id="KW-1185">Reference proteome</keyword>
<dbReference type="GeneID" id="66106205"/>
<gene>
    <name evidence="1" type="ORF">BT62DRAFT_914381</name>
</gene>
<proteinExistence type="predicted"/>
<dbReference type="EMBL" id="MU250609">
    <property type="protein sequence ID" value="KAG7439194.1"/>
    <property type="molecule type" value="Genomic_DNA"/>
</dbReference>
<sequence>MPTFPNCLNEVLPKLLQSDHTLEKAITTNLYHISIVHHTLNKKLESSVLGMLDKIKICYHDQIDTKGLLP</sequence>
<dbReference type="AlphaFoldDB" id="A0A9P7VEF2"/>
<accession>A0A9P7VEF2</accession>
<dbReference type="RefSeq" id="XP_043032698.1">
    <property type="nucleotide sequence ID" value="XM_043183908.1"/>
</dbReference>
<protein>
    <submittedName>
        <fullName evidence="1">Uncharacterized protein</fullName>
    </submittedName>
</protein>
<organism evidence="1 2">
    <name type="scientific">Guyanagaster necrorhizus</name>
    <dbReference type="NCBI Taxonomy" id="856835"/>
    <lineage>
        <taxon>Eukaryota</taxon>
        <taxon>Fungi</taxon>
        <taxon>Dikarya</taxon>
        <taxon>Basidiomycota</taxon>
        <taxon>Agaricomycotina</taxon>
        <taxon>Agaricomycetes</taxon>
        <taxon>Agaricomycetidae</taxon>
        <taxon>Agaricales</taxon>
        <taxon>Marasmiineae</taxon>
        <taxon>Physalacriaceae</taxon>
        <taxon>Guyanagaster</taxon>
    </lineage>
</organism>
<name>A0A9P7VEF2_9AGAR</name>
<reference evidence="1" key="1">
    <citation type="submission" date="2020-11" db="EMBL/GenBank/DDBJ databases">
        <title>Adaptations for nitrogen fixation in a non-lichenized fungal sporocarp promotes dispersal by wood-feeding termites.</title>
        <authorList>
            <consortium name="DOE Joint Genome Institute"/>
            <person name="Koch R.A."/>
            <person name="Yoon G."/>
            <person name="Arayal U."/>
            <person name="Lail K."/>
            <person name="Amirebrahimi M."/>
            <person name="Labutti K."/>
            <person name="Lipzen A."/>
            <person name="Riley R."/>
            <person name="Barry K."/>
            <person name="Henrissat B."/>
            <person name="Grigoriev I.V."/>
            <person name="Herr J.R."/>
            <person name="Aime M.C."/>
        </authorList>
    </citation>
    <scope>NUCLEOTIDE SEQUENCE</scope>
    <source>
        <strain evidence="1">MCA 3950</strain>
    </source>
</reference>
<comment type="caution">
    <text evidence="1">The sequence shown here is derived from an EMBL/GenBank/DDBJ whole genome shotgun (WGS) entry which is preliminary data.</text>
</comment>
<dbReference type="Proteomes" id="UP000812287">
    <property type="component" value="Unassembled WGS sequence"/>
</dbReference>
<evidence type="ECO:0000313" key="1">
    <source>
        <dbReference type="EMBL" id="KAG7439194.1"/>
    </source>
</evidence>